<comment type="similarity">
    <text evidence="2">Belongs to the FKBP-type PPIase family.</text>
</comment>
<evidence type="ECO:0000256" key="4">
    <source>
        <dbReference type="ARBA" id="ARBA00023110"/>
    </source>
</evidence>
<sequence>MPGVIREINGDSITVDFNHPLAGHTVHFDIEVLEIDPALEA</sequence>
<dbReference type="Gene3D" id="3.10.50.40">
    <property type="match status" value="1"/>
</dbReference>
<keyword evidence="5 7" id="KW-0413">Isomerase</keyword>
<evidence type="ECO:0000256" key="3">
    <source>
        <dbReference type="ARBA" id="ARBA00013194"/>
    </source>
</evidence>
<gene>
    <name evidence="7" type="primary">fkpB_2</name>
    <name evidence="7" type="ORF">NCTC5798_05246</name>
</gene>
<dbReference type="InterPro" id="IPR048261">
    <property type="entry name" value="SlpA/SlyD-like_ins_sf"/>
</dbReference>
<evidence type="ECO:0000256" key="6">
    <source>
        <dbReference type="ARBA" id="ARBA00029569"/>
    </source>
</evidence>
<dbReference type="PANTHER" id="PTHR47861">
    <property type="entry name" value="FKBP-TYPE PEPTIDYL-PROLYL CIS-TRANS ISOMERASE SLYD"/>
    <property type="match status" value="1"/>
</dbReference>
<dbReference type="SUPFAM" id="SSF54534">
    <property type="entry name" value="FKBP-like"/>
    <property type="match status" value="1"/>
</dbReference>
<evidence type="ECO:0000256" key="2">
    <source>
        <dbReference type="ARBA" id="ARBA00006577"/>
    </source>
</evidence>
<reference evidence="7 8" key="1">
    <citation type="submission" date="2018-06" db="EMBL/GenBank/DDBJ databases">
        <authorList>
            <consortium name="Pathogen Informatics"/>
            <person name="Doyle S."/>
        </authorList>
    </citation>
    <scope>NUCLEOTIDE SEQUENCE [LARGE SCALE GENOMIC DNA]</scope>
    <source>
        <strain evidence="7 8">NCTC5798</strain>
    </source>
</reference>
<evidence type="ECO:0000256" key="1">
    <source>
        <dbReference type="ARBA" id="ARBA00000971"/>
    </source>
</evidence>
<evidence type="ECO:0000256" key="5">
    <source>
        <dbReference type="ARBA" id="ARBA00023235"/>
    </source>
</evidence>
<keyword evidence="4" id="KW-0697">Rotamase</keyword>
<dbReference type="EC" id="5.2.1.8" evidence="3"/>
<organism evidence="7 8">
    <name type="scientific">Salmonella enterica I</name>
    <dbReference type="NCBI Taxonomy" id="59201"/>
    <lineage>
        <taxon>Bacteria</taxon>
        <taxon>Pseudomonadati</taxon>
        <taxon>Pseudomonadota</taxon>
        <taxon>Gammaproteobacteria</taxon>
        <taxon>Enterobacterales</taxon>
        <taxon>Enterobacteriaceae</taxon>
        <taxon>Salmonella</taxon>
    </lineage>
</organism>
<proteinExistence type="inferred from homology"/>
<accession>A0A379V1C4</accession>
<dbReference type="Gene3D" id="2.40.10.330">
    <property type="match status" value="1"/>
</dbReference>
<evidence type="ECO:0000313" key="8">
    <source>
        <dbReference type="Proteomes" id="UP000255534"/>
    </source>
</evidence>
<dbReference type="InterPro" id="IPR046357">
    <property type="entry name" value="PPIase_dom_sf"/>
</dbReference>
<dbReference type="Proteomes" id="UP000255534">
    <property type="component" value="Unassembled WGS sequence"/>
</dbReference>
<dbReference type="EMBL" id="UGXK01000001">
    <property type="protein sequence ID" value="SUG73951.1"/>
    <property type="molecule type" value="Genomic_DNA"/>
</dbReference>
<dbReference type="PANTHER" id="PTHR47861:SF4">
    <property type="entry name" value="FKBP-TYPE 16 KDA PEPTIDYL-PROLYL CIS-TRANS ISOMERASE"/>
    <property type="match status" value="1"/>
</dbReference>
<comment type="catalytic activity">
    <reaction evidence="1">
        <text>[protein]-peptidylproline (omega=180) = [protein]-peptidylproline (omega=0)</text>
        <dbReference type="Rhea" id="RHEA:16237"/>
        <dbReference type="Rhea" id="RHEA-COMP:10747"/>
        <dbReference type="Rhea" id="RHEA-COMP:10748"/>
        <dbReference type="ChEBI" id="CHEBI:83833"/>
        <dbReference type="ChEBI" id="CHEBI:83834"/>
        <dbReference type="EC" id="5.2.1.8"/>
    </reaction>
</comment>
<name>A0A379V1C4_SALET</name>
<dbReference type="GO" id="GO:0003755">
    <property type="term" value="F:peptidyl-prolyl cis-trans isomerase activity"/>
    <property type="evidence" value="ECO:0007669"/>
    <property type="project" value="UniProtKB-KW"/>
</dbReference>
<evidence type="ECO:0000313" key="7">
    <source>
        <dbReference type="EMBL" id="SUG73951.1"/>
    </source>
</evidence>
<dbReference type="AlphaFoldDB" id="A0A379V1C4"/>
<protein>
    <recommendedName>
        <fullName evidence="3">peptidylprolyl isomerase</fullName>
        <ecNumber evidence="3">5.2.1.8</ecNumber>
    </recommendedName>
    <alternativeName>
        <fullName evidence="6">Rotamase</fullName>
    </alternativeName>
</protein>